<evidence type="ECO:0000259" key="1">
    <source>
        <dbReference type="SMART" id="SM00827"/>
    </source>
</evidence>
<dbReference type="EMBL" id="CAUYUJ010016046">
    <property type="protein sequence ID" value="CAK0861133.1"/>
    <property type="molecule type" value="Genomic_DNA"/>
</dbReference>
<comment type="caution">
    <text evidence="2">The sequence shown here is derived from an EMBL/GenBank/DDBJ whole genome shotgun (WGS) entry which is preliminary data.</text>
</comment>
<organism evidence="2 3">
    <name type="scientific">Prorocentrum cordatum</name>
    <dbReference type="NCBI Taxonomy" id="2364126"/>
    <lineage>
        <taxon>Eukaryota</taxon>
        <taxon>Sar</taxon>
        <taxon>Alveolata</taxon>
        <taxon>Dinophyceae</taxon>
        <taxon>Prorocentrales</taxon>
        <taxon>Prorocentraceae</taxon>
        <taxon>Prorocentrum</taxon>
    </lineage>
</organism>
<evidence type="ECO:0000313" key="3">
    <source>
        <dbReference type="Proteomes" id="UP001189429"/>
    </source>
</evidence>
<protein>
    <recommendedName>
        <fullName evidence="1">Malonyl-CoA:ACP transacylase (MAT) domain-containing protein</fullName>
    </recommendedName>
</protein>
<feature type="domain" description="Malonyl-CoA:ACP transacylase (MAT)" evidence="1">
    <location>
        <begin position="101"/>
        <end position="401"/>
    </location>
</feature>
<dbReference type="Proteomes" id="UP001189429">
    <property type="component" value="Unassembled WGS sequence"/>
</dbReference>
<evidence type="ECO:0000313" key="2">
    <source>
        <dbReference type="EMBL" id="CAK0861133.1"/>
    </source>
</evidence>
<dbReference type="Gene3D" id="3.40.366.10">
    <property type="entry name" value="Malonyl-Coenzyme A Acyl Carrier Protein, domain 2"/>
    <property type="match status" value="1"/>
</dbReference>
<dbReference type="SMART" id="SM00827">
    <property type="entry name" value="PKS_AT"/>
    <property type="match status" value="1"/>
</dbReference>
<dbReference type="InterPro" id="IPR052760">
    <property type="entry name" value="Mitochondrial_malonyltrans"/>
</dbReference>
<dbReference type="InterPro" id="IPR014043">
    <property type="entry name" value="Acyl_transferase_dom"/>
</dbReference>
<dbReference type="InterPro" id="IPR001227">
    <property type="entry name" value="Ac_transferase_dom_sf"/>
</dbReference>
<proteinExistence type="predicted"/>
<reference evidence="2" key="1">
    <citation type="submission" date="2023-10" db="EMBL/GenBank/DDBJ databases">
        <authorList>
            <person name="Chen Y."/>
            <person name="Shah S."/>
            <person name="Dougan E. K."/>
            <person name="Thang M."/>
            <person name="Chan C."/>
        </authorList>
    </citation>
    <scope>NUCLEOTIDE SEQUENCE [LARGE SCALE GENOMIC DNA]</scope>
</reference>
<dbReference type="PANTHER" id="PTHR47170">
    <property type="entry name" value="MALONYL-COA ACP TRANSACYLASE, ACP-BINDING"/>
    <property type="match status" value="1"/>
</dbReference>
<dbReference type="PANTHER" id="PTHR47170:SF2">
    <property type="entry name" value="MALONYL-COA:ACP TRANSACYLASE (MAT) DOMAIN-CONTAINING PROTEIN"/>
    <property type="match status" value="1"/>
</dbReference>
<keyword evidence="3" id="KW-1185">Reference proteome</keyword>
<sequence>MASPMWEVVGGVGKGGILVREGEGLASPQLSTRLSTGSLIQELELRGERLRYKLAEGTGPPEGWITPVLPQKELAVRTSKVPAALPSPQLGEGGTLPIGILFPGQGSQYVKMLAEVKDMPKVKDMLQKSKEILGWDVLELCLNGPEEKLEETRYCQPAMFIGGLAGVEKLRAERAEAVDRCSVMAGLSLGEYTALCAAGVMSFEDGLRLVKVRGEAMHEAAAAGRRQLMLSVAGLEEGRVRALCDEATAAEGSGAVCGTVADLFPKGYCVGGTEAAVRELEGLATKAGALQVKVLKTGGAFHTALMQPAQDKLSAAIGEMQPRMRPPAHTVWMNASAEPCRPGCQRPTITALMKRQLTNPVYWEQSVREMQKEGVTEFYECGPMKQIKAMMKRIDPEAWKNTTNVVV</sequence>
<accession>A0ABN9UMK1</accession>
<dbReference type="SUPFAM" id="SSF52151">
    <property type="entry name" value="FabD/lysophospholipase-like"/>
    <property type="match status" value="1"/>
</dbReference>
<dbReference type="InterPro" id="IPR016035">
    <property type="entry name" value="Acyl_Trfase/lysoPLipase"/>
</dbReference>
<dbReference type="Pfam" id="PF00698">
    <property type="entry name" value="Acyl_transf_1"/>
    <property type="match status" value="1"/>
</dbReference>
<gene>
    <name evidence="2" type="ORF">PCOR1329_LOCUS49897</name>
</gene>
<dbReference type="Gene3D" id="3.30.70.250">
    <property type="entry name" value="Malonyl-CoA ACP transacylase, ACP-binding"/>
    <property type="match status" value="1"/>
</dbReference>
<name>A0ABN9UMK1_9DINO</name>